<dbReference type="SUPFAM" id="SSF51735">
    <property type="entry name" value="NAD(P)-binding Rossmann-fold domains"/>
    <property type="match status" value="1"/>
</dbReference>
<evidence type="ECO:0000313" key="9">
    <source>
        <dbReference type="Proteomes" id="UP000006365"/>
    </source>
</evidence>
<dbReference type="PANTHER" id="PTHR10491">
    <property type="entry name" value="DTDP-4-DEHYDRORHAMNOSE REDUCTASE"/>
    <property type="match status" value="1"/>
</dbReference>
<evidence type="ECO:0000256" key="6">
    <source>
        <dbReference type="RuleBase" id="RU364082"/>
    </source>
</evidence>
<evidence type="ECO:0000313" key="8">
    <source>
        <dbReference type="EMBL" id="ADW16730.1"/>
    </source>
</evidence>
<dbReference type="Gene3D" id="3.40.50.720">
    <property type="entry name" value="NAD(P)-binding Rossmann-like Domain"/>
    <property type="match status" value="1"/>
</dbReference>
<dbReference type="EMBL" id="CP002364">
    <property type="protein sequence ID" value="ADW16730.1"/>
    <property type="molecule type" value="Genomic_DNA"/>
</dbReference>
<comment type="similarity">
    <text evidence="2 6">Belongs to the dTDP-4-dehydrorhamnose reductase family.</text>
</comment>
<dbReference type="GO" id="GO:0008831">
    <property type="term" value="F:dTDP-4-dehydrorhamnose reductase activity"/>
    <property type="evidence" value="ECO:0007669"/>
    <property type="project" value="UniProtKB-EC"/>
</dbReference>
<dbReference type="EC" id="1.1.1.133" evidence="3 6"/>
<dbReference type="Proteomes" id="UP000006365">
    <property type="component" value="Chromosome"/>
</dbReference>
<dbReference type="InterPro" id="IPR005913">
    <property type="entry name" value="dTDP_dehydrorham_reduct"/>
</dbReference>
<evidence type="ECO:0000256" key="5">
    <source>
        <dbReference type="ARBA" id="ARBA00048200"/>
    </source>
</evidence>
<dbReference type="AlphaFoldDB" id="A0A7U3YJV1"/>
<reference evidence="8 9" key="1">
    <citation type="journal article" date="2011" name="Stand. Genomic Sci.">
        <title>Complete genome sequence of Desulfobulbus propionicus type strain (1pr3).</title>
        <authorList>
            <person name="Pagani I."/>
            <person name="Lapidus A."/>
            <person name="Nolan M."/>
            <person name="Lucas S."/>
            <person name="Hammon N."/>
            <person name="Deshpande S."/>
            <person name="Cheng J.F."/>
            <person name="Chertkov O."/>
            <person name="Davenport K."/>
            <person name="Tapia R."/>
            <person name="Han C."/>
            <person name="Goodwin L."/>
            <person name="Pitluck S."/>
            <person name="Liolios K."/>
            <person name="Mavromatis K."/>
            <person name="Ivanova N."/>
            <person name="Mikhailova N."/>
            <person name="Pati A."/>
            <person name="Chen A."/>
            <person name="Palaniappan K."/>
            <person name="Land M."/>
            <person name="Hauser L."/>
            <person name="Chang Y.J."/>
            <person name="Jeffries C.D."/>
            <person name="Detter J.C."/>
            <person name="Brambilla E."/>
            <person name="Kannan K.P."/>
            <person name="Djao O.D."/>
            <person name="Rohde M."/>
            <person name="Pukall R."/>
            <person name="Spring S."/>
            <person name="Goker M."/>
            <person name="Sikorski J."/>
            <person name="Woyke T."/>
            <person name="Bristow J."/>
            <person name="Eisen J.A."/>
            <person name="Markowitz V."/>
            <person name="Hugenholtz P."/>
            <person name="Kyrpides N.C."/>
            <person name="Klenk H.P."/>
        </authorList>
    </citation>
    <scope>NUCLEOTIDE SEQUENCE [LARGE SCALE GENOMIC DNA]</scope>
    <source>
        <strain evidence="9">ATCC 33891 / DSM 2032 / 1pr3</strain>
    </source>
</reference>
<dbReference type="UniPathway" id="UPA00124"/>
<dbReference type="InterPro" id="IPR029903">
    <property type="entry name" value="RmlD-like-bd"/>
</dbReference>
<evidence type="ECO:0000256" key="3">
    <source>
        <dbReference type="ARBA" id="ARBA00012929"/>
    </source>
</evidence>
<dbReference type="Gene3D" id="3.90.25.10">
    <property type="entry name" value="UDP-galactose 4-epimerase, domain 1"/>
    <property type="match status" value="1"/>
</dbReference>
<dbReference type="GO" id="GO:0019305">
    <property type="term" value="P:dTDP-rhamnose biosynthetic process"/>
    <property type="evidence" value="ECO:0007669"/>
    <property type="project" value="UniProtKB-UniPathway"/>
</dbReference>
<proteinExistence type="inferred from homology"/>
<accession>A0A7U3YJV1</accession>
<keyword evidence="9" id="KW-1185">Reference proteome</keyword>
<dbReference type="KEGG" id="dpr:Despr_0554"/>
<sequence length="295" mass="32057">MRILLTGKNGQVGFELQRALAPLGTLTAVDQTDCDLTDQQAIRSLVRSIQPDIIVHPAAYTAVDRAEAESDLAMAINGTAPGILGEEAARIGALVVHYCTDYVHDGTKQGFHTENDPPNPRNVYGASKLAGTKSLCQKTNKHLIFRTCWVFGAHGANFVKTMLKLAGERETLNVVADQFGAPTSASLIADITAQVIGQYQRTEEKHFPFGLYHLAAAGVTTWHEFAQTVVAASLRAGMGLKLTPQSIRPITTAQYPLPARRPANSRLATDKLRDTFSLHLPPWQDGLSHVLQQIL</sequence>
<evidence type="ECO:0000256" key="1">
    <source>
        <dbReference type="ARBA" id="ARBA00004781"/>
    </source>
</evidence>
<keyword evidence="6 8" id="KW-0560">Oxidoreductase</keyword>
<dbReference type="CDD" id="cd05254">
    <property type="entry name" value="dTDP_HR_like_SDR_e"/>
    <property type="match status" value="1"/>
</dbReference>
<dbReference type="GO" id="GO:0005829">
    <property type="term" value="C:cytosol"/>
    <property type="evidence" value="ECO:0007669"/>
    <property type="project" value="TreeGrafter"/>
</dbReference>
<dbReference type="RefSeq" id="WP_015723275.1">
    <property type="nucleotide sequence ID" value="NC_014972.1"/>
</dbReference>
<evidence type="ECO:0000256" key="4">
    <source>
        <dbReference type="ARBA" id="ARBA00017099"/>
    </source>
</evidence>
<keyword evidence="6" id="KW-0521">NADP</keyword>
<comment type="function">
    <text evidence="6">Catalyzes the reduction of dTDP-6-deoxy-L-lyxo-4-hexulose to yield dTDP-L-rhamnose.</text>
</comment>
<dbReference type="NCBIfam" id="TIGR01214">
    <property type="entry name" value="rmlD"/>
    <property type="match status" value="1"/>
</dbReference>
<dbReference type="PANTHER" id="PTHR10491:SF4">
    <property type="entry name" value="METHIONINE ADENOSYLTRANSFERASE 2 SUBUNIT BETA"/>
    <property type="match status" value="1"/>
</dbReference>
<evidence type="ECO:0000259" key="7">
    <source>
        <dbReference type="Pfam" id="PF04321"/>
    </source>
</evidence>
<organism evidence="8 9">
    <name type="scientific">Desulfobulbus propionicus (strain ATCC 33891 / DSM 2032 / VKM B-1956 / 1pr3)</name>
    <dbReference type="NCBI Taxonomy" id="577650"/>
    <lineage>
        <taxon>Bacteria</taxon>
        <taxon>Pseudomonadati</taxon>
        <taxon>Thermodesulfobacteriota</taxon>
        <taxon>Desulfobulbia</taxon>
        <taxon>Desulfobulbales</taxon>
        <taxon>Desulfobulbaceae</taxon>
        <taxon>Desulfobulbus</taxon>
    </lineage>
</organism>
<feature type="domain" description="RmlD-like substrate binding" evidence="7">
    <location>
        <begin position="1"/>
        <end position="293"/>
    </location>
</feature>
<protein>
    <recommendedName>
        <fullName evidence="4 6">dTDP-4-dehydrorhamnose reductase</fullName>
        <ecNumber evidence="3 6">1.1.1.133</ecNumber>
    </recommendedName>
</protein>
<gene>
    <name evidence="8" type="ordered locus">Despr_0554</name>
</gene>
<comment type="pathway">
    <text evidence="1 6">Carbohydrate biosynthesis; dTDP-L-rhamnose biosynthesis.</text>
</comment>
<evidence type="ECO:0000256" key="2">
    <source>
        <dbReference type="ARBA" id="ARBA00010944"/>
    </source>
</evidence>
<name>A0A7U3YJV1_DESPD</name>
<dbReference type="InterPro" id="IPR036291">
    <property type="entry name" value="NAD(P)-bd_dom_sf"/>
</dbReference>
<comment type="catalytic activity">
    <reaction evidence="5">
        <text>dTDP-beta-L-rhamnose + NADP(+) = dTDP-4-dehydro-beta-L-rhamnose + NADPH + H(+)</text>
        <dbReference type="Rhea" id="RHEA:21796"/>
        <dbReference type="ChEBI" id="CHEBI:15378"/>
        <dbReference type="ChEBI" id="CHEBI:57510"/>
        <dbReference type="ChEBI" id="CHEBI:57783"/>
        <dbReference type="ChEBI" id="CHEBI:58349"/>
        <dbReference type="ChEBI" id="CHEBI:62830"/>
        <dbReference type="EC" id="1.1.1.133"/>
    </reaction>
</comment>
<dbReference type="NCBIfam" id="NF007440">
    <property type="entry name" value="PRK09987.1"/>
    <property type="match status" value="1"/>
</dbReference>
<dbReference type="Pfam" id="PF04321">
    <property type="entry name" value="RmlD_sub_bind"/>
    <property type="match status" value="1"/>
</dbReference>